<reference evidence="2 3" key="1">
    <citation type="submission" date="2019-07" db="EMBL/GenBank/DDBJ databases">
        <title>Full genome sequence of Devosia sp. Gsoil 520.</title>
        <authorList>
            <person name="Im W.-T."/>
        </authorList>
    </citation>
    <scope>NUCLEOTIDE SEQUENCE [LARGE SCALE GENOMIC DNA]</scope>
    <source>
        <strain evidence="2 3">Gsoil 520</strain>
    </source>
</reference>
<evidence type="ECO:0000313" key="2">
    <source>
        <dbReference type="EMBL" id="QDZ09607.1"/>
    </source>
</evidence>
<dbReference type="RefSeq" id="WP_146288417.1">
    <property type="nucleotide sequence ID" value="NZ_CP042304.1"/>
</dbReference>
<name>A0A5B8LMV2_9HYPH</name>
<proteinExistence type="predicted"/>
<dbReference type="EMBL" id="CP042304">
    <property type="protein sequence ID" value="QDZ09607.1"/>
    <property type="molecule type" value="Genomic_DNA"/>
</dbReference>
<evidence type="ECO:0000256" key="1">
    <source>
        <dbReference type="SAM" id="MobiDB-lite"/>
    </source>
</evidence>
<protein>
    <submittedName>
        <fullName evidence="2">Uncharacterized protein</fullName>
    </submittedName>
</protein>
<organism evidence="2 3">
    <name type="scientific">Devosia ginsengisoli</name>
    <dbReference type="NCBI Taxonomy" id="400770"/>
    <lineage>
        <taxon>Bacteria</taxon>
        <taxon>Pseudomonadati</taxon>
        <taxon>Pseudomonadota</taxon>
        <taxon>Alphaproteobacteria</taxon>
        <taxon>Hyphomicrobiales</taxon>
        <taxon>Devosiaceae</taxon>
        <taxon>Devosia</taxon>
    </lineage>
</organism>
<feature type="region of interest" description="Disordered" evidence="1">
    <location>
        <begin position="74"/>
        <end position="112"/>
    </location>
</feature>
<dbReference type="AlphaFoldDB" id="A0A5B8LMV2"/>
<keyword evidence="3" id="KW-1185">Reference proteome</keyword>
<accession>A0A5B8LMV2</accession>
<evidence type="ECO:0000313" key="3">
    <source>
        <dbReference type="Proteomes" id="UP000315364"/>
    </source>
</evidence>
<dbReference type="KEGG" id="dea:FPZ08_01890"/>
<gene>
    <name evidence="2" type="ORF">FPZ08_01890</name>
</gene>
<sequence length="112" mass="12375">MTFQDYHARAELYLGSDRHTAMAQGSRTFATAAQAIRFALEEAAPVSLHGAMLEVGGATFTRDDLVALYHSPAFPLPRKRDSKRDRTRRPRRYHGNSPTPAYAAAGRQAVMA</sequence>
<feature type="compositionally biased region" description="Basic residues" evidence="1">
    <location>
        <begin position="85"/>
        <end position="94"/>
    </location>
</feature>
<dbReference type="Proteomes" id="UP000315364">
    <property type="component" value="Chromosome"/>
</dbReference>
<dbReference type="OrthoDB" id="7950200at2"/>